<feature type="chain" id="PRO_5045096582" evidence="2">
    <location>
        <begin position="30"/>
        <end position="383"/>
    </location>
</feature>
<dbReference type="InterPro" id="IPR052043">
    <property type="entry name" value="PolySaccharide_Degr_Enz"/>
</dbReference>
<evidence type="ECO:0000256" key="2">
    <source>
        <dbReference type="SAM" id="SignalP"/>
    </source>
</evidence>
<dbReference type="Proteomes" id="UP001257627">
    <property type="component" value="Unassembled WGS sequence"/>
</dbReference>
<evidence type="ECO:0000256" key="1">
    <source>
        <dbReference type="ARBA" id="ARBA00022801"/>
    </source>
</evidence>
<dbReference type="InterPro" id="IPR012341">
    <property type="entry name" value="6hp_glycosidase-like_sf"/>
</dbReference>
<comment type="caution">
    <text evidence="3">The sequence shown here is derived from an EMBL/GenBank/DDBJ whole genome shotgun (WGS) entry which is preliminary data.</text>
</comment>
<accession>A0ABU3UDR9</accession>
<reference evidence="3 4" key="1">
    <citation type="submission" date="2023-02" db="EMBL/GenBank/DDBJ databases">
        <authorList>
            <person name="Maleckis M."/>
        </authorList>
    </citation>
    <scope>NUCLEOTIDE SEQUENCE [LARGE SCALE GENOMIC DNA]</scope>
    <source>
        <strain evidence="3 4">P8-A2</strain>
    </source>
</reference>
<dbReference type="Pfam" id="PF07470">
    <property type="entry name" value="Glyco_hydro_88"/>
    <property type="match status" value="1"/>
</dbReference>
<dbReference type="InterPro" id="IPR006311">
    <property type="entry name" value="TAT_signal"/>
</dbReference>
<protein>
    <submittedName>
        <fullName evidence="3">Glycoside hydrolase family 88 protein</fullName>
    </submittedName>
</protein>
<feature type="signal peptide" evidence="2">
    <location>
        <begin position="1"/>
        <end position="29"/>
    </location>
</feature>
<dbReference type="EMBL" id="JARAKF010000001">
    <property type="protein sequence ID" value="MDU8991704.1"/>
    <property type="molecule type" value="Genomic_DNA"/>
</dbReference>
<evidence type="ECO:0000313" key="4">
    <source>
        <dbReference type="Proteomes" id="UP001257627"/>
    </source>
</evidence>
<dbReference type="InterPro" id="IPR008928">
    <property type="entry name" value="6-hairpin_glycosidase_sf"/>
</dbReference>
<keyword evidence="2" id="KW-0732">Signal</keyword>
<name>A0ABU3UDR9_9ACTN</name>
<dbReference type="PROSITE" id="PS51318">
    <property type="entry name" value="TAT"/>
    <property type="match status" value="1"/>
</dbReference>
<gene>
    <name evidence="3" type="ORF">PU648_04765</name>
</gene>
<sequence length="383" mass="41550">MRRRRLLTGGAALAAAASLQPALTDTAQAASPATPLPSGAAVVTVLRRVADQWIGAHTDPGDNGWANATFFSGLLALQRLTGSPRYLAYARNWAEKHAYGLNGGVTTRHADNHNAGQAYLDLYEIEPEESKISAIEESLHRMVYTDQPDKNDDWWWDDALHMAMPPFARIGVLRGDPRYWQKLYALYDHTKRLEGGPGLYDAGTGLWYRDKRFLPGVPGGILSPAGKPVVWSRGNGWVAGGHAKTLKALPPAERHTGEYRDTLVRLVTAVAGIQRTDGFWNVNLADATHLPGPETSGTSFFLYGTSYAIRAGLVDRRTHLPVVARAWNGLVSTAVHPDGFLGYVQNVGDRPESSQPVTYDSTANFGVGAFLLAGTELARLVGP</sequence>
<evidence type="ECO:0000313" key="3">
    <source>
        <dbReference type="EMBL" id="MDU8991704.1"/>
    </source>
</evidence>
<dbReference type="GO" id="GO:0016787">
    <property type="term" value="F:hydrolase activity"/>
    <property type="evidence" value="ECO:0007669"/>
    <property type="project" value="UniProtKB-KW"/>
</dbReference>
<keyword evidence="4" id="KW-1185">Reference proteome</keyword>
<dbReference type="InterPro" id="IPR010905">
    <property type="entry name" value="Glyco_hydro_88"/>
</dbReference>
<dbReference type="RefSeq" id="WP_143610452.1">
    <property type="nucleotide sequence ID" value="NZ_CP107955.1"/>
</dbReference>
<dbReference type="SUPFAM" id="SSF48208">
    <property type="entry name" value="Six-hairpin glycosidases"/>
    <property type="match status" value="1"/>
</dbReference>
<proteinExistence type="predicted"/>
<dbReference type="Gene3D" id="1.50.10.10">
    <property type="match status" value="1"/>
</dbReference>
<dbReference type="PANTHER" id="PTHR33886">
    <property type="entry name" value="UNSATURATED RHAMNOGALACTURONAN HYDROLASE (EUROFUNG)"/>
    <property type="match status" value="1"/>
</dbReference>
<organism evidence="3 4">
    <name type="scientific">Streptomyces mirabilis</name>
    <dbReference type="NCBI Taxonomy" id="68239"/>
    <lineage>
        <taxon>Bacteria</taxon>
        <taxon>Bacillati</taxon>
        <taxon>Actinomycetota</taxon>
        <taxon>Actinomycetes</taxon>
        <taxon>Kitasatosporales</taxon>
        <taxon>Streptomycetaceae</taxon>
        <taxon>Streptomyces</taxon>
    </lineage>
</organism>
<dbReference type="PANTHER" id="PTHR33886:SF8">
    <property type="entry name" value="UNSATURATED RHAMNOGALACTURONAN HYDROLASE (EUROFUNG)"/>
    <property type="match status" value="1"/>
</dbReference>
<keyword evidence="1 3" id="KW-0378">Hydrolase</keyword>